<evidence type="ECO:0000313" key="2">
    <source>
        <dbReference type="EMBL" id="KFN01787.1"/>
    </source>
</evidence>
<dbReference type="RefSeq" id="WP_042979852.1">
    <property type="nucleotide sequence ID" value="NZ_JMQC01000008.1"/>
</dbReference>
<reference evidence="2 4" key="1">
    <citation type="submission" date="2014-04" db="EMBL/GenBank/DDBJ databases">
        <authorList>
            <person name="Bishop-Lilly K.A."/>
            <person name="Broomall S.M."/>
            <person name="Chain P.S."/>
            <person name="Chertkov O."/>
            <person name="Coyne S.R."/>
            <person name="Daligault H.E."/>
            <person name="Davenport K.W."/>
            <person name="Erkkila T."/>
            <person name="Frey K.G."/>
            <person name="Gibbons H.S."/>
            <person name="Gu W."/>
            <person name="Jaissle J."/>
            <person name="Johnson S.L."/>
            <person name="Koroleva G.I."/>
            <person name="Ladner J.T."/>
            <person name="Lo C.-C."/>
            <person name="Minogue T.D."/>
            <person name="Munk C."/>
            <person name="Palacios G.F."/>
            <person name="Redden C.L."/>
            <person name="Rosenzweig C.N."/>
            <person name="Scholz M.B."/>
            <person name="Teshima H."/>
            <person name="Xu Y."/>
        </authorList>
    </citation>
    <scope>NUCLEOTIDE SEQUENCE [LARGE SCALE GENOMIC DNA]</scope>
    <source>
        <strain evidence="2 4">BHP</strain>
    </source>
</reference>
<evidence type="ECO:0000313" key="3">
    <source>
        <dbReference type="EMBL" id="RFT67257.1"/>
    </source>
</evidence>
<evidence type="ECO:0000313" key="5">
    <source>
        <dbReference type="Proteomes" id="UP000264294"/>
    </source>
</evidence>
<dbReference type="Pfam" id="PF13346">
    <property type="entry name" value="ABC2_membrane_5"/>
    <property type="match status" value="1"/>
</dbReference>
<reference evidence="3 5" key="2">
    <citation type="submission" date="2018-08" db="EMBL/GenBank/DDBJ databases">
        <title>Bacillus clarus sp. nov. strain PS00077A.</title>
        <authorList>
            <person name="Mendez Acevedo M."/>
            <person name="Carroll L."/>
            <person name="Mukherjee M."/>
            <person name="Wiedmann M."/>
            <person name="Kovac J."/>
        </authorList>
    </citation>
    <scope>NUCLEOTIDE SEQUENCE [LARGE SCALE GENOMIC DNA]</scope>
    <source>
        <strain evidence="3 5">PS00077A</strain>
    </source>
</reference>
<dbReference type="InterPro" id="IPR025699">
    <property type="entry name" value="ABC2_memb-like"/>
</dbReference>
<protein>
    <submittedName>
        <fullName evidence="2">ABC-2 transporter family protein</fullName>
    </submittedName>
    <submittedName>
        <fullName evidence="3">ABC-2 transporter permease</fullName>
    </submittedName>
</protein>
<dbReference type="PANTHER" id="PTHR41309:SF2">
    <property type="entry name" value="MEMBRANE PROTEIN"/>
    <property type="match status" value="1"/>
</dbReference>
<accession>A0A090YU53</accession>
<dbReference type="EMBL" id="QVOD01000008">
    <property type="protein sequence ID" value="RFT67257.1"/>
    <property type="molecule type" value="Genomic_DNA"/>
</dbReference>
<keyword evidence="5" id="KW-1185">Reference proteome</keyword>
<feature type="transmembrane region" description="Helical" evidence="1">
    <location>
        <begin position="178"/>
        <end position="202"/>
    </location>
</feature>
<feature type="transmembrane region" description="Helical" evidence="1">
    <location>
        <begin position="77"/>
        <end position="101"/>
    </location>
</feature>
<dbReference type="Proteomes" id="UP000029389">
    <property type="component" value="Unassembled WGS sequence"/>
</dbReference>
<feature type="transmembrane region" description="Helical" evidence="1">
    <location>
        <begin position="12"/>
        <end position="30"/>
    </location>
</feature>
<keyword evidence="1" id="KW-0472">Membrane</keyword>
<keyword evidence="1" id="KW-1133">Transmembrane helix</keyword>
<proteinExistence type="predicted"/>
<feature type="transmembrane region" description="Helical" evidence="1">
    <location>
        <begin position="36"/>
        <end position="56"/>
    </location>
</feature>
<comment type="caution">
    <text evidence="2">The sequence shown here is derived from an EMBL/GenBank/DDBJ whole genome shotgun (WGS) entry which is preliminary data.</text>
</comment>
<dbReference type="Proteomes" id="UP000264294">
    <property type="component" value="Unassembled WGS sequence"/>
</dbReference>
<sequence>MIKQLVLKDMMMQRKLGFVYLICFLFLVIVDFRSDSFLMTFSMFIPVLGMILSMSYEGKNKSEMIVNSLPFARKDIVIGKYIFVSILVALGGCFSLVVGLIQLQNEHMTGFMLWGEILGGITGGFVCSIIVLPIGFSVGYSSAKQIAPFAGLGLGYLSGLIVSKVWLDVENVWSTSLVVNVCFIAGLILLYIMSMLLSVSLYNERDL</sequence>
<feature type="transmembrane region" description="Helical" evidence="1">
    <location>
        <begin position="146"/>
        <end position="166"/>
    </location>
</feature>
<evidence type="ECO:0000256" key="1">
    <source>
        <dbReference type="SAM" id="Phobius"/>
    </source>
</evidence>
<dbReference type="PATRIC" id="fig|1405.8.peg.1430"/>
<keyword evidence="1" id="KW-0812">Transmembrane</keyword>
<evidence type="ECO:0000313" key="4">
    <source>
        <dbReference type="Proteomes" id="UP000029389"/>
    </source>
</evidence>
<dbReference type="PANTHER" id="PTHR41309">
    <property type="entry name" value="MEMBRANE PROTEIN-RELATED"/>
    <property type="match status" value="1"/>
</dbReference>
<name>A0A090YU53_9BACI</name>
<gene>
    <name evidence="3" type="ORF">D0U04_09100</name>
    <name evidence="2" type="ORF">DJ93_1248</name>
</gene>
<feature type="transmembrane region" description="Helical" evidence="1">
    <location>
        <begin position="113"/>
        <end position="134"/>
    </location>
</feature>
<dbReference type="EMBL" id="JMQC01000008">
    <property type="protein sequence ID" value="KFN01787.1"/>
    <property type="molecule type" value="Genomic_DNA"/>
</dbReference>
<dbReference type="AlphaFoldDB" id="A0A090YU53"/>
<organism evidence="2 4">
    <name type="scientific">Bacillus clarus</name>
    <dbReference type="NCBI Taxonomy" id="2338372"/>
    <lineage>
        <taxon>Bacteria</taxon>
        <taxon>Bacillati</taxon>
        <taxon>Bacillota</taxon>
        <taxon>Bacilli</taxon>
        <taxon>Bacillales</taxon>
        <taxon>Bacillaceae</taxon>
        <taxon>Bacillus</taxon>
        <taxon>Bacillus cereus group</taxon>
    </lineage>
</organism>